<accession>A0A8S5P142</accession>
<dbReference type="EMBL" id="BK015299">
    <property type="protein sequence ID" value="DAE00153.1"/>
    <property type="molecule type" value="Genomic_DNA"/>
</dbReference>
<reference evidence="1" key="1">
    <citation type="journal article" date="2021" name="Proc. Natl. Acad. Sci. U.S.A.">
        <title>A Catalog of Tens of Thousands of Viruses from Human Metagenomes Reveals Hidden Associations with Chronic Diseases.</title>
        <authorList>
            <person name="Tisza M.J."/>
            <person name="Buck C.B."/>
        </authorList>
    </citation>
    <scope>NUCLEOTIDE SEQUENCE</scope>
    <source>
        <strain evidence="1">CtTBR23</strain>
    </source>
</reference>
<proteinExistence type="predicted"/>
<evidence type="ECO:0000313" key="1">
    <source>
        <dbReference type="EMBL" id="DAE00153.1"/>
    </source>
</evidence>
<sequence length="50" mass="5836">MLYLWLFIQSVFKFPQSIGLSLYHVLLHLGMRHSCQLYCLPTQLLVSEPA</sequence>
<organism evidence="1">
    <name type="scientific">Siphoviridae sp. ctTBR23</name>
    <dbReference type="NCBI Taxonomy" id="2825515"/>
    <lineage>
        <taxon>Viruses</taxon>
        <taxon>Duplodnaviria</taxon>
        <taxon>Heunggongvirae</taxon>
        <taxon>Uroviricota</taxon>
        <taxon>Caudoviricetes</taxon>
    </lineage>
</organism>
<protein>
    <submittedName>
        <fullName evidence="1">Uncharacterized protein</fullName>
    </submittedName>
</protein>
<name>A0A8S5P142_9CAUD</name>